<dbReference type="PATRIC" id="fig|1638788.3.peg.448"/>
<dbReference type="Pfam" id="PF12770">
    <property type="entry name" value="CHAT"/>
    <property type="match status" value="1"/>
</dbReference>
<dbReference type="AlphaFoldDB" id="A0A0K1RV86"/>
<evidence type="ECO:0000313" key="3">
    <source>
        <dbReference type="Proteomes" id="UP000068167"/>
    </source>
</evidence>
<proteinExistence type="predicted"/>
<dbReference type="InterPro" id="IPR024983">
    <property type="entry name" value="CHAT_dom"/>
</dbReference>
<dbReference type="PANTHER" id="PTHR10098">
    <property type="entry name" value="RAPSYN-RELATED"/>
    <property type="match status" value="1"/>
</dbReference>
<keyword evidence="3" id="KW-1185">Reference proteome</keyword>
<gene>
    <name evidence="2" type="ORF">VL20_446</name>
</gene>
<organism evidence="2 3">
    <name type="scientific">Microcystis panniformis FACHB-1757</name>
    <dbReference type="NCBI Taxonomy" id="1638788"/>
    <lineage>
        <taxon>Bacteria</taxon>
        <taxon>Bacillati</taxon>
        <taxon>Cyanobacteriota</taxon>
        <taxon>Cyanophyceae</taxon>
        <taxon>Oscillatoriophycideae</taxon>
        <taxon>Chroococcales</taxon>
        <taxon>Microcystaceae</taxon>
        <taxon>Microcystis</taxon>
    </lineage>
</organism>
<sequence>MQANTILFANKEQYNIADAALLGLKNTELITLSACQTAKEANADGQEISGLAYVLERAGAKSVIASLWDAEDNTSAEIMTQFYQNLKNGMTKSEAMRQAKLSQIKSHPYFWSPFILIGAAN</sequence>
<dbReference type="Proteomes" id="UP000068167">
    <property type="component" value="Chromosome"/>
</dbReference>
<evidence type="ECO:0000313" key="2">
    <source>
        <dbReference type="EMBL" id="AKV65673.1"/>
    </source>
</evidence>
<protein>
    <submittedName>
        <fullName evidence="2">TPR repeat-containing protein</fullName>
    </submittedName>
</protein>
<name>A0A0K1RV86_9CHRO</name>
<accession>A0A0K1RV86</accession>
<dbReference type="EMBL" id="CP011339">
    <property type="protein sequence ID" value="AKV65673.1"/>
    <property type="molecule type" value="Genomic_DNA"/>
</dbReference>
<evidence type="ECO:0000259" key="1">
    <source>
        <dbReference type="Pfam" id="PF12770"/>
    </source>
</evidence>
<reference evidence="2 3" key="1">
    <citation type="journal article" date="2016" name="Stand. Genomic Sci.">
        <title>Complete genome sequence and genomic characterization of Microcystis panniformis FACHB 1757 by third-generation sequencing.</title>
        <authorList>
            <person name="Zhang J.Y."/>
            <person name="Guan R."/>
            <person name="Zhang H.J."/>
            <person name="Li H."/>
            <person name="Xiao P."/>
            <person name="Yu G.L."/>
            <person name="Du L."/>
            <person name="Cao D.M."/>
            <person name="Zhu B.C."/>
            <person name="Li R.H."/>
            <person name="Lu Z.H."/>
        </authorList>
    </citation>
    <scope>NUCLEOTIDE SEQUENCE [LARGE SCALE GENOMIC DNA]</scope>
    <source>
        <strain evidence="2 3">FACHB-1757</strain>
    </source>
</reference>
<dbReference type="KEGG" id="mpk:VL20_446"/>
<feature type="domain" description="CHAT" evidence="1">
    <location>
        <begin position="11"/>
        <end position="119"/>
    </location>
</feature>